<feature type="compositionally biased region" description="Low complexity" evidence="7">
    <location>
        <begin position="73"/>
        <end position="86"/>
    </location>
</feature>
<dbReference type="GeneID" id="18250516"/>
<dbReference type="KEGG" id="cten:18250516"/>
<keyword evidence="3" id="KW-0805">Transcription regulation</keyword>
<protein>
    <recommendedName>
        <fullName evidence="8">Zn(2)-C6 fungal-type domain-containing protein</fullName>
    </recommendedName>
</protein>
<evidence type="ECO:0000313" key="9">
    <source>
        <dbReference type="EMBL" id="EGV60099.1"/>
    </source>
</evidence>
<dbReference type="SUPFAM" id="SSF57701">
    <property type="entry name" value="Zn2/Cys6 DNA-binding domain"/>
    <property type="match status" value="1"/>
</dbReference>
<keyword evidence="6" id="KW-0539">Nucleus</keyword>
<evidence type="ECO:0000256" key="7">
    <source>
        <dbReference type="SAM" id="MobiDB-lite"/>
    </source>
</evidence>
<dbReference type="EMBL" id="GL996528">
    <property type="protein sequence ID" value="EGV60099.1"/>
    <property type="molecule type" value="Genomic_DNA"/>
</dbReference>
<dbReference type="Proteomes" id="UP000000707">
    <property type="component" value="Unassembled WGS sequence"/>
</dbReference>
<dbReference type="RefSeq" id="XP_006689313.1">
    <property type="nucleotide sequence ID" value="XM_006689250.1"/>
</dbReference>
<dbReference type="Pfam" id="PF00172">
    <property type="entry name" value="Zn_clus"/>
    <property type="match status" value="1"/>
</dbReference>
<sequence length="764" mass="89761">MTSVRGKRQRRSYSCGPCKLLKIKCDLTLPCSSCQKFSREDKCQASPPQPPTESELRIIEERKQRMSRRKKSTSTSSPDNTTNNTTVGAADDFQSPVSDPDTSFIVTKVRLQHPNLSMSSKSQSPYQDSSYSDVSGLRDIQGYFEQRHVSFSLISDSWFTLKLYFRRSGEPIFGNLATELAKSFTIDQEDVNLLKFIYPNKEALCQLLMGHFKGFKEDLFYMMDYRLLVRTMLEISDKLHSTEYNTPLVINSIDARTLSLLLPVLASGLVTYPHIVINPRYKNSDILSSWILISKKLREHFKKTDSLLDITYLMVWYFEIDNYYHSEGMLNENHYEYNNLLSNLLFDRKYMEHIISTDLDFSTLGEERETEFRVILSYWLRVRVIELNVLYFQYKSSLLRSNHILKNSIVPDDKMLKFVYGFQGFQSDDIMTSIYCTARHYYNQFNSVTSHACIREVVSSYLKVYGNSHSVTGKEIDQYELSIKNNRPIKIDYETTSMYFKSQIFILSFVKWLTFLKIEQGYFPSLRFVSYLTSMSASLNHYIFLDNELHQQSQGTESLISVLPQFHSYYPLEYLMHACMVQQIFLLSLKVFVNREDNTDNIVDLKELYDKMYNKFMVFSNKFVKDFNSVNFRPRLYRAFINVFVDMNTVHDLIEFDSQLEIEEFFQLISKHIPDIRFYIDSYFGCKSTMINYLSKLWYLFSYIRKSKRSDVVKITSKINFTNELIMSYQDKFTGFEISVDKIEDYIHTVVDPVIGQNPRESTL</sequence>
<evidence type="ECO:0000256" key="2">
    <source>
        <dbReference type="ARBA" id="ARBA00022833"/>
    </source>
</evidence>
<evidence type="ECO:0000256" key="5">
    <source>
        <dbReference type="ARBA" id="ARBA00023163"/>
    </source>
</evidence>
<organism evidence="10">
    <name type="scientific">Candida tenuis (strain ATCC 10573 / BCRC 21748 / CBS 615 / JCM 9827 / NBRC 10315 / NRRL Y-1498 / VKM Y-70)</name>
    <name type="common">Yeast</name>
    <name type="synonym">Yamadazyma tenuis</name>
    <dbReference type="NCBI Taxonomy" id="590646"/>
    <lineage>
        <taxon>Eukaryota</taxon>
        <taxon>Fungi</taxon>
        <taxon>Dikarya</taxon>
        <taxon>Ascomycota</taxon>
        <taxon>Saccharomycotina</taxon>
        <taxon>Pichiomycetes</taxon>
        <taxon>Debaryomycetaceae</taxon>
        <taxon>Yamadazyma</taxon>
    </lineage>
</organism>
<evidence type="ECO:0000256" key="4">
    <source>
        <dbReference type="ARBA" id="ARBA00023125"/>
    </source>
</evidence>
<dbReference type="GO" id="GO:0001228">
    <property type="term" value="F:DNA-binding transcription activator activity, RNA polymerase II-specific"/>
    <property type="evidence" value="ECO:0007669"/>
    <property type="project" value="TreeGrafter"/>
</dbReference>
<dbReference type="GO" id="GO:0008270">
    <property type="term" value="F:zinc ion binding"/>
    <property type="evidence" value="ECO:0007669"/>
    <property type="project" value="InterPro"/>
</dbReference>
<dbReference type="PANTHER" id="PTHR31944">
    <property type="entry name" value="HEME-RESPONSIVE ZINC FINGER TRANSCRIPTION FACTOR HAP1"/>
    <property type="match status" value="1"/>
</dbReference>
<dbReference type="GO" id="GO:0000978">
    <property type="term" value="F:RNA polymerase II cis-regulatory region sequence-specific DNA binding"/>
    <property type="evidence" value="ECO:0007669"/>
    <property type="project" value="TreeGrafter"/>
</dbReference>
<dbReference type="HOGENOM" id="CLU_318556_0_0_1"/>
<evidence type="ECO:0000313" key="10">
    <source>
        <dbReference type="Proteomes" id="UP000000707"/>
    </source>
</evidence>
<reference evidence="9 10" key="1">
    <citation type="journal article" date="2011" name="Proc. Natl. Acad. Sci. U.S.A.">
        <title>Comparative genomics of xylose-fermenting fungi for enhanced biofuel production.</title>
        <authorList>
            <person name="Wohlbach D.J."/>
            <person name="Kuo A."/>
            <person name="Sato T.K."/>
            <person name="Potts K.M."/>
            <person name="Salamov A.A."/>
            <person name="LaButti K.M."/>
            <person name="Sun H."/>
            <person name="Clum A."/>
            <person name="Pangilinan J.L."/>
            <person name="Lindquist E.A."/>
            <person name="Lucas S."/>
            <person name="Lapidus A."/>
            <person name="Jin M."/>
            <person name="Gunawan C."/>
            <person name="Balan V."/>
            <person name="Dale B.E."/>
            <person name="Jeffries T.W."/>
            <person name="Zinkel R."/>
            <person name="Barry K.W."/>
            <person name="Grigoriev I.V."/>
            <person name="Gasch A.P."/>
        </authorList>
    </citation>
    <scope>NUCLEOTIDE SEQUENCE [LARGE SCALE GENOMIC DNA]</scope>
    <source>
        <strain evidence="10">ATCC 10573 / BCRC 21748 / CBS 615 / JCM 9827 / NBRC 10315 / NRRL Y-1498 / VKM Y-70</strain>
    </source>
</reference>
<name>G3BBW7_CANTC</name>
<dbReference type="AlphaFoldDB" id="G3BBW7"/>
<evidence type="ECO:0000259" key="8">
    <source>
        <dbReference type="PROSITE" id="PS50048"/>
    </source>
</evidence>
<keyword evidence="4" id="KW-0238">DNA-binding</keyword>
<dbReference type="PANTHER" id="PTHR31944:SF131">
    <property type="entry name" value="HEME-RESPONSIVE ZINC FINGER TRANSCRIPTION FACTOR HAP1"/>
    <property type="match status" value="1"/>
</dbReference>
<dbReference type="GO" id="GO:0005634">
    <property type="term" value="C:nucleus"/>
    <property type="evidence" value="ECO:0007669"/>
    <property type="project" value="TreeGrafter"/>
</dbReference>
<keyword evidence="5" id="KW-0804">Transcription</keyword>
<keyword evidence="10" id="KW-1185">Reference proteome</keyword>
<evidence type="ECO:0000256" key="3">
    <source>
        <dbReference type="ARBA" id="ARBA00023015"/>
    </source>
</evidence>
<gene>
    <name evidence="9" type="ORF">CANTEDRAFT_95564</name>
</gene>
<feature type="region of interest" description="Disordered" evidence="7">
    <location>
        <begin position="63"/>
        <end position="96"/>
    </location>
</feature>
<keyword evidence="2" id="KW-0862">Zinc</keyword>
<dbReference type="InterPro" id="IPR001138">
    <property type="entry name" value="Zn2Cys6_DnaBD"/>
</dbReference>
<proteinExistence type="predicted"/>
<dbReference type="CDD" id="cd00067">
    <property type="entry name" value="GAL4"/>
    <property type="match status" value="1"/>
</dbReference>
<dbReference type="eggNOG" id="ENOG502S81P">
    <property type="taxonomic scope" value="Eukaryota"/>
</dbReference>
<feature type="domain" description="Zn(2)-C6 fungal-type" evidence="8">
    <location>
        <begin position="14"/>
        <end position="43"/>
    </location>
</feature>
<dbReference type="InterPro" id="IPR051430">
    <property type="entry name" value="Fungal_TF_Env_Response"/>
</dbReference>
<evidence type="ECO:0000256" key="1">
    <source>
        <dbReference type="ARBA" id="ARBA00022723"/>
    </source>
</evidence>
<dbReference type="SMART" id="SM00066">
    <property type="entry name" value="GAL4"/>
    <property type="match status" value="1"/>
</dbReference>
<dbReference type="PROSITE" id="PS50048">
    <property type="entry name" value="ZN2_CY6_FUNGAL_2"/>
    <property type="match status" value="1"/>
</dbReference>
<accession>G3BBW7</accession>
<dbReference type="InterPro" id="IPR036864">
    <property type="entry name" value="Zn2-C6_fun-type_DNA-bd_sf"/>
</dbReference>
<dbReference type="PROSITE" id="PS00463">
    <property type="entry name" value="ZN2_CY6_FUNGAL_1"/>
    <property type="match status" value="1"/>
</dbReference>
<dbReference type="OrthoDB" id="1747771at2759"/>
<keyword evidence="1" id="KW-0479">Metal-binding</keyword>
<evidence type="ECO:0000256" key="6">
    <source>
        <dbReference type="ARBA" id="ARBA00023242"/>
    </source>
</evidence>
<dbReference type="Gene3D" id="4.10.240.10">
    <property type="entry name" value="Zn(2)-C6 fungal-type DNA-binding domain"/>
    <property type="match status" value="1"/>
</dbReference>